<reference evidence="2 3" key="1">
    <citation type="submission" date="2020-04" db="EMBL/GenBank/DDBJ databases">
        <title>MicrobeNet Type strains.</title>
        <authorList>
            <person name="Nicholson A.C."/>
        </authorList>
    </citation>
    <scope>NUCLEOTIDE SEQUENCE [LARGE SCALE GENOMIC DNA]</scope>
    <source>
        <strain evidence="2 3">ATCC 23612</strain>
    </source>
</reference>
<gene>
    <name evidence="2" type="ORF">HGB44_25005</name>
</gene>
<dbReference type="Proteomes" id="UP000553209">
    <property type="component" value="Unassembled WGS sequence"/>
</dbReference>
<dbReference type="Pfam" id="PF03259">
    <property type="entry name" value="Robl_LC7"/>
    <property type="match status" value="1"/>
</dbReference>
<organism evidence="2 3">
    <name type="scientific">Nocardiopsis alborubida</name>
    <dbReference type="NCBI Taxonomy" id="146802"/>
    <lineage>
        <taxon>Bacteria</taxon>
        <taxon>Bacillati</taxon>
        <taxon>Actinomycetota</taxon>
        <taxon>Actinomycetes</taxon>
        <taxon>Streptosporangiales</taxon>
        <taxon>Nocardiopsidaceae</taxon>
        <taxon>Nocardiopsis</taxon>
    </lineage>
</organism>
<comment type="caution">
    <text evidence="2">The sequence shown here is derived from an EMBL/GenBank/DDBJ whole genome shotgun (WGS) entry which is preliminary data.</text>
</comment>
<dbReference type="AlphaFoldDB" id="A0A7X6MGJ6"/>
<dbReference type="Gene3D" id="3.30.450.30">
    <property type="entry name" value="Dynein light chain 2a, cytoplasmic"/>
    <property type="match status" value="1"/>
</dbReference>
<dbReference type="PANTHER" id="PTHR36222">
    <property type="entry name" value="SERINE PROTEASE INHIBITOR RV3364C"/>
    <property type="match status" value="1"/>
</dbReference>
<accession>A0A7X6MGJ6</accession>
<dbReference type="InterPro" id="IPR004942">
    <property type="entry name" value="Roadblock/LAMTOR2_dom"/>
</dbReference>
<dbReference type="EMBL" id="JAAXPG010000029">
    <property type="protein sequence ID" value="NKZ00903.1"/>
    <property type="molecule type" value="Genomic_DNA"/>
</dbReference>
<dbReference type="SMART" id="SM00960">
    <property type="entry name" value="Robl_LC7"/>
    <property type="match status" value="1"/>
</dbReference>
<protein>
    <submittedName>
        <fullName evidence="2">Roadblock/LC7 domain-containing protein</fullName>
    </submittedName>
</protein>
<keyword evidence="3" id="KW-1185">Reference proteome</keyword>
<evidence type="ECO:0000259" key="1">
    <source>
        <dbReference type="SMART" id="SM00960"/>
    </source>
</evidence>
<name>A0A7X6MGJ6_9ACTN</name>
<dbReference type="PANTHER" id="PTHR36222:SF1">
    <property type="entry name" value="SERINE PROTEASE INHIBITOR RV3364C"/>
    <property type="match status" value="1"/>
</dbReference>
<dbReference type="SUPFAM" id="SSF103196">
    <property type="entry name" value="Roadblock/LC7 domain"/>
    <property type="match status" value="1"/>
</dbReference>
<sequence length="141" mass="14903">MNTMDTSLDWLLENLRHRTPGIRHVLVLSRDGLRMCHTRELHTDRADQLAAIAAGIQSLSLSASAEFGDRGGAGQAMAEFGGGVLLIIRAGEGAHLAVIASGDADVGVVGHNMNELVERIGGFLTAAPRRGERARAGAERP</sequence>
<evidence type="ECO:0000313" key="2">
    <source>
        <dbReference type="EMBL" id="NKZ00903.1"/>
    </source>
</evidence>
<dbReference type="RefSeq" id="WP_061081226.1">
    <property type="nucleotide sequence ID" value="NZ_JAAXPG010000029.1"/>
</dbReference>
<proteinExistence type="predicted"/>
<dbReference type="InterPro" id="IPR053141">
    <property type="entry name" value="Mycobact_SerProt_Inhib_Rv3364c"/>
</dbReference>
<feature type="domain" description="Roadblock/LAMTOR2" evidence="1">
    <location>
        <begin position="9"/>
        <end position="100"/>
    </location>
</feature>
<evidence type="ECO:0000313" key="3">
    <source>
        <dbReference type="Proteomes" id="UP000553209"/>
    </source>
</evidence>